<sequence>MRIWVSVAPEPNYDSPMTRASLALLSGVVIAGFTGVAAATAAHAEPAPPCVFTLSPPAVVHIDGADMVGATVTATGCGAPADPRMSVACVQRQDGASPVQCNQGRGAEPAEVLTPYRPGATYVSTGRGCGGWMGIAEMAPQCQILGPLSAPL</sequence>
<proteinExistence type="predicted"/>
<gene>
    <name evidence="1" type="ORF">M2272_004649</name>
</gene>
<protein>
    <recommendedName>
        <fullName evidence="3">Secreted protein</fullName>
    </recommendedName>
</protein>
<reference evidence="1 2" key="1">
    <citation type="submission" date="2023-04" db="EMBL/GenBank/DDBJ databases">
        <title>Forest soil microbial communities from Buena Vista Peninsula, Colon Province, Panama.</title>
        <authorList>
            <person name="Bouskill N."/>
        </authorList>
    </citation>
    <scope>NUCLEOTIDE SEQUENCE [LARGE SCALE GENOMIC DNA]</scope>
    <source>
        <strain evidence="1 2">AC80</strain>
    </source>
</reference>
<evidence type="ECO:0000313" key="2">
    <source>
        <dbReference type="Proteomes" id="UP001160130"/>
    </source>
</evidence>
<evidence type="ECO:0000313" key="1">
    <source>
        <dbReference type="EMBL" id="MDH6197993.1"/>
    </source>
</evidence>
<evidence type="ECO:0008006" key="3">
    <source>
        <dbReference type="Google" id="ProtNLM"/>
    </source>
</evidence>
<accession>A0ABT6L4W1</accession>
<organism evidence="1 2">
    <name type="scientific">Mycolicibacterium frederiksbergense</name>
    <dbReference type="NCBI Taxonomy" id="117567"/>
    <lineage>
        <taxon>Bacteria</taxon>
        <taxon>Bacillati</taxon>
        <taxon>Actinomycetota</taxon>
        <taxon>Actinomycetes</taxon>
        <taxon>Mycobacteriales</taxon>
        <taxon>Mycobacteriaceae</taxon>
        <taxon>Mycolicibacterium</taxon>
    </lineage>
</organism>
<dbReference type="EMBL" id="JARXVE010000008">
    <property type="protein sequence ID" value="MDH6197993.1"/>
    <property type="molecule type" value="Genomic_DNA"/>
</dbReference>
<keyword evidence="2" id="KW-1185">Reference proteome</keyword>
<dbReference type="Proteomes" id="UP001160130">
    <property type="component" value="Unassembled WGS sequence"/>
</dbReference>
<name>A0ABT6L4W1_9MYCO</name>
<comment type="caution">
    <text evidence="1">The sequence shown here is derived from an EMBL/GenBank/DDBJ whole genome shotgun (WGS) entry which is preliminary data.</text>
</comment>